<evidence type="ECO:0000313" key="2">
    <source>
        <dbReference type="Proteomes" id="UP001054945"/>
    </source>
</evidence>
<organism evidence="1 2">
    <name type="scientific">Caerostris extrusa</name>
    <name type="common">Bark spider</name>
    <name type="synonym">Caerostris bankana</name>
    <dbReference type="NCBI Taxonomy" id="172846"/>
    <lineage>
        <taxon>Eukaryota</taxon>
        <taxon>Metazoa</taxon>
        <taxon>Ecdysozoa</taxon>
        <taxon>Arthropoda</taxon>
        <taxon>Chelicerata</taxon>
        <taxon>Arachnida</taxon>
        <taxon>Araneae</taxon>
        <taxon>Araneomorphae</taxon>
        <taxon>Entelegynae</taxon>
        <taxon>Araneoidea</taxon>
        <taxon>Araneidae</taxon>
        <taxon>Caerostris</taxon>
    </lineage>
</organism>
<dbReference type="AlphaFoldDB" id="A0AAV4XWU6"/>
<dbReference type="EMBL" id="BPLR01018323">
    <property type="protein sequence ID" value="GIY98660.1"/>
    <property type="molecule type" value="Genomic_DNA"/>
</dbReference>
<gene>
    <name evidence="1" type="ORF">CEXT_425681</name>
</gene>
<name>A0AAV4XWU6_CAEEX</name>
<protein>
    <submittedName>
        <fullName evidence="1">Uncharacterized protein</fullName>
    </submittedName>
</protein>
<dbReference type="Proteomes" id="UP001054945">
    <property type="component" value="Unassembled WGS sequence"/>
</dbReference>
<comment type="caution">
    <text evidence="1">The sequence shown here is derived from an EMBL/GenBank/DDBJ whole genome shotgun (WGS) entry which is preliminary data.</text>
</comment>
<keyword evidence="2" id="KW-1185">Reference proteome</keyword>
<evidence type="ECO:0000313" key="1">
    <source>
        <dbReference type="EMBL" id="GIY98660.1"/>
    </source>
</evidence>
<accession>A0AAV4XWU6</accession>
<sequence>MPTQQINYTSAAVWLMEPPDFLSRMPCWNRKGIMQMGLRQHVPMITSPRAWLNSKVPLWRTVTQDLTGRTNSYRYNASLNNKCRFCVDSKIPYHYERVVHPPEKRTVNDCTAHNPVGKSEMKTPICSSDRVPKSEISEWKWTFRKHKARLIYEVIIVTRRRKSPGSIPELQSA</sequence>
<proteinExistence type="predicted"/>
<reference evidence="1 2" key="1">
    <citation type="submission" date="2021-06" db="EMBL/GenBank/DDBJ databases">
        <title>Caerostris extrusa draft genome.</title>
        <authorList>
            <person name="Kono N."/>
            <person name="Arakawa K."/>
        </authorList>
    </citation>
    <scope>NUCLEOTIDE SEQUENCE [LARGE SCALE GENOMIC DNA]</scope>
</reference>